<dbReference type="GO" id="GO:0000796">
    <property type="term" value="C:condensin complex"/>
    <property type="evidence" value="ECO:0007669"/>
    <property type="project" value="InterPro"/>
</dbReference>
<dbReference type="InterPro" id="IPR016024">
    <property type="entry name" value="ARM-type_fold"/>
</dbReference>
<evidence type="ECO:0000256" key="8">
    <source>
        <dbReference type="SAM" id="MobiDB-lite"/>
    </source>
</evidence>
<comment type="similarity">
    <text evidence="2">Belongs to the CND3 (condensin subunit 3) family.</text>
</comment>
<evidence type="ECO:0000313" key="10">
    <source>
        <dbReference type="EMBL" id="KAF2646801.1"/>
    </source>
</evidence>
<dbReference type="GO" id="GO:0007076">
    <property type="term" value="P:mitotic chromosome condensation"/>
    <property type="evidence" value="ECO:0007669"/>
    <property type="project" value="InterPro"/>
</dbReference>
<feature type="compositionally biased region" description="Acidic residues" evidence="8">
    <location>
        <begin position="1045"/>
        <end position="1062"/>
    </location>
</feature>
<dbReference type="Gene3D" id="1.25.10.10">
    <property type="entry name" value="Leucine-rich Repeat Variant"/>
    <property type="match status" value="1"/>
</dbReference>
<keyword evidence="3" id="KW-0158">Chromosome</keyword>
<proteinExistence type="inferred from homology"/>
<feature type="domain" description="Nuclear condensin complex subunit 3 C-terminal" evidence="9">
    <location>
        <begin position="624"/>
        <end position="927"/>
    </location>
</feature>
<feature type="compositionally biased region" description="Basic and acidic residues" evidence="8">
    <location>
        <begin position="1005"/>
        <end position="1029"/>
    </location>
</feature>
<keyword evidence="11" id="KW-1185">Reference proteome</keyword>
<feature type="compositionally biased region" description="Low complexity" evidence="8">
    <location>
        <begin position="1"/>
        <end position="17"/>
    </location>
</feature>
<keyword evidence="7" id="KW-0131">Cell cycle</keyword>
<evidence type="ECO:0000256" key="3">
    <source>
        <dbReference type="ARBA" id="ARBA00022454"/>
    </source>
</evidence>
<feature type="region of interest" description="Disordered" evidence="8">
    <location>
        <begin position="580"/>
        <end position="614"/>
    </location>
</feature>
<dbReference type="InterPro" id="IPR011989">
    <property type="entry name" value="ARM-like"/>
</dbReference>
<sequence length="1103" mass="123903">MPGRTSTRASTRTRASAPAVEIPDEGPENSLRTQICQIFSDAQNTTATQRKLQANLRKLQVRCCPQVQGDRQGKRQEEEFDEEVFNDEVMRCVLRVMVVKRGEPVGDRIIKFLGLFLKYASEKGKCDRAIFQSEDETEIAIFPETPSSRLTAHILTTLLGFLTAKDKVVRFRATQMVAHIINSLDAIDDEIFRPIVTALVRRLRDKESSVRVQSVIGLHRLAGNEDGEDDDLDSDDDGMSGIMQKLVEVMADDSGAEVRRAVLKNLPLENQHLHFFLERARDSDVMLRRYLYSTILPSLGDFRHLTLVQREKIIRWGLRDRDDAVRKATARLFTERWLENCASSRDTRPAEEKKPGDPIPPNLEALAELLERIDVTHSGAEEGIAHEAMRIFWDSRHDYRDSIWFDVEFWNELDAQRAFVARTLNDYCNNTEEDRVRDKLEDKIPEVLVLAEVINKHLKRLMDLVEKRANMTDDDSEIEEVDEDQEGMDFVVQQLLHIALTLDYTDVYGRQRMMLIMREALARAQLPEECTKLTVEVLRTCCVGGEVEFCNVILEAIIEVRDTLVDDATELGDEMNEDSFHSAIESPGSDDAPAVPNDSKKKAKQLSPEEEERKRERERLVHEKCLHIIQCALQNVECDLETTASLNTMLEEFIAPAVRSQDGTIRERAVLCLGLMALLSKDLALKNMELFFKCFTKGHNVLKEISLQVLTDIVITHPSLFAPPAPDPDASTTSVVEGQQLNPFMKAIHKVLLKGLQSDNKQVSHIACTAASKLLLLSTLPPVPTASILKAFVLAYFNPDTSTNPALRQALTYFIPVFCHSKLRNALLMAQITVPIISKLILMREELDMDEDEEMVGWPVITAHLADWTDGRKVVGMSTMGIDGKPIMNAQAEEPHIALATKLIERALGNSSRDERKPLLSLLTKTTILASGPAEDEEALQTLHGLVSEAVEGKIGVDATQRNFLVKLDNGLTTRLGDAEVATQTEQSRDGSATPTPEPAVTAARETREATETREAREVTETRETREGTEATETTEVGDAPEIPNEVDMEDVDEDEDEDEDTMMAGVQAEGTRFPLEEEEEDEPRGITESDIVESLLQTEMSD</sequence>
<organism evidence="10 11">
    <name type="scientific">Massarina eburnea CBS 473.64</name>
    <dbReference type="NCBI Taxonomy" id="1395130"/>
    <lineage>
        <taxon>Eukaryota</taxon>
        <taxon>Fungi</taxon>
        <taxon>Dikarya</taxon>
        <taxon>Ascomycota</taxon>
        <taxon>Pezizomycotina</taxon>
        <taxon>Dothideomycetes</taxon>
        <taxon>Pleosporomycetidae</taxon>
        <taxon>Pleosporales</taxon>
        <taxon>Massarineae</taxon>
        <taxon>Massarinaceae</taxon>
        <taxon>Massarina</taxon>
    </lineage>
</organism>
<evidence type="ECO:0000256" key="2">
    <source>
        <dbReference type="ARBA" id="ARBA00006533"/>
    </source>
</evidence>
<dbReference type="PANTHER" id="PTHR14418:SF5">
    <property type="entry name" value="CONDENSIN COMPLEX SUBUNIT 3"/>
    <property type="match status" value="1"/>
</dbReference>
<dbReference type="SUPFAM" id="SSF48371">
    <property type="entry name" value="ARM repeat"/>
    <property type="match status" value="1"/>
</dbReference>
<reference evidence="10" key="1">
    <citation type="journal article" date="2020" name="Stud. Mycol.">
        <title>101 Dothideomycetes genomes: a test case for predicting lifestyles and emergence of pathogens.</title>
        <authorList>
            <person name="Haridas S."/>
            <person name="Albert R."/>
            <person name="Binder M."/>
            <person name="Bloem J."/>
            <person name="Labutti K."/>
            <person name="Salamov A."/>
            <person name="Andreopoulos B."/>
            <person name="Baker S."/>
            <person name="Barry K."/>
            <person name="Bills G."/>
            <person name="Bluhm B."/>
            <person name="Cannon C."/>
            <person name="Castanera R."/>
            <person name="Culley D."/>
            <person name="Daum C."/>
            <person name="Ezra D."/>
            <person name="Gonzalez J."/>
            <person name="Henrissat B."/>
            <person name="Kuo A."/>
            <person name="Liang C."/>
            <person name="Lipzen A."/>
            <person name="Lutzoni F."/>
            <person name="Magnuson J."/>
            <person name="Mondo S."/>
            <person name="Nolan M."/>
            <person name="Ohm R."/>
            <person name="Pangilinan J."/>
            <person name="Park H.-J."/>
            <person name="Ramirez L."/>
            <person name="Alfaro M."/>
            <person name="Sun H."/>
            <person name="Tritt A."/>
            <person name="Yoshinaga Y."/>
            <person name="Zwiers L.-H."/>
            <person name="Turgeon B."/>
            <person name="Goodwin S."/>
            <person name="Spatafora J."/>
            <person name="Crous P."/>
            <person name="Grigoriev I."/>
        </authorList>
    </citation>
    <scope>NUCLEOTIDE SEQUENCE</scope>
    <source>
        <strain evidence="10">CBS 473.64</strain>
    </source>
</reference>
<keyword evidence="6" id="KW-0226">DNA condensation</keyword>
<evidence type="ECO:0000259" key="9">
    <source>
        <dbReference type="Pfam" id="PF12719"/>
    </source>
</evidence>
<keyword evidence="4" id="KW-0132">Cell division</keyword>
<dbReference type="AlphaFoldDB" id="A0A6A6SIL4"/>
<comment type="subcellular location">
    <subcellularLocation>
        <location evidence="1">Chromosome</location>
    </subcellularLocation>
</comment>
<accession>A0A6A6SIL4</accession>
<dbReference type="EMBL" id="MU006776">
    <property type="protein sequence ID" value="KAF2646801.1"/>
    <property type="molecule type" value="Genomic_DNA"/>
</dbReference>
<feature type="region of interest" description="Disordered" evidence="8">
    <location>
        <begin position="981"/>
        <end position="1103"/>
    </location>
</feature>
<name>A0A6A6SIL4_9PLEO</name>
<evidence type="ECO:0000313" key="11">
    <source>
        <dbReference type="Proteomes" id="UP000799753"/>
    </source>
</evidence>
<evidence type="ECO:0000256" key="1">
    <source>
        <dbReference type="ARBA" id="ARBA00004286"/>
    </source>
</evidence>
<dbReference type="Pfam" id="PF12719">
    <property type="entry name" value="Cnd3"/>
    <property type="match status" value="1"/>
</dbReference>
<feature type="region of interest" description="Disordered" evidence="8">
    <location>
        <begin position="1"/>
        <end position="27"/>
    </location>
</feature>
<evidence type="ECO:0000256" key="6">
    <source>
        <dbReference type="ARBA" id="ARBA00023067"/>
    </source>
</evidence>
<dbReference type="OrthoDB" id="27187at2759"/>
<evidence type="ECO:0000256" key="7">
    <source>
        <dbReference type="ARBA" id="ARBA00023306"/>
    </source>
</evidence>
<dbReference type="PANTHER" id="PTHR14418">
    <property type="entry name" value="CONDENSIN COMPLEX SUBUNIT 3-RELATED"/>
    <property type="match status" value="1"/>
</dbReference>
<gene>
    <name evidence="10" type="ORF">P280DRAFT_545088</name>
</gene>
<protein>
    <submittedName>
        <fullName evidence="10">ARM repeat-containing protein</fullName>
    </submittedName>
</protein>
<dbReference type="Proteomes" id="UP000799753">
    <property type="component" value="Unassembled WGS sequence"/>
</dbReference>
<feature type="compositionally biased region" description="Low complexity" evidence="8">
    <location>
        <begin position="993"/>
        <end position="1004"/>
    </location>
</feature>
<dbReference type="GO" id="GO:0000793">
    <property type="term" value="C:condensed chromosome"/>
    <property type="evidence" value="ECO:0007669"/>
    <property type="project" value="TreeGrafter"/>
</dbReference>
<dbReference type="InterPro" id="IPR027165">
    <property type="entry name" value="CND3"/>
</dbReference>
<dbReference type="GO" id="GO:0051301">
    <property type="term" value="P:cell division"/>
    <property type="evidence" value="ECO:0007669"/>
    <property type="project" value="UniProtKB-KW"/>
</dbReference>
<evidence type="ECO:0000256" key="5">
    <source>
        <dbReference type="ARBA" id="ARBA00022776"/>
    </source>
</evidence>
<evidence type="ECO:0000256" key="4">
    <source>
        <dbReference type="ARBA" id="ARBA00022618"/>
    </source>
</evidence>
<keyword evidence="5" id="KW-0498">Mitosis</keyword>
<dbReference type="InterPro" id="IPR025977">
    <property type="entry name" value="Cnd3_C"/>
</dbReference>